<evidence type="ECO:0000313" key="3">
    <source>
        <dbReference type="Proteomes" id="UP001589568"/>
    </source>
</evidence>
<proteinExistence type="predicted"/>
<reference evidence="2 3" key="1">
    <citation type="submission" date="2024-09" db="EMBL/GenBank/DDBJ databases">
        <authorList>
            <person name="Sun Q."/>
            <person name="Mori K."/>
        </authorList>
    </citation>
    <scope>NUCLEOTIDE SEQUENCE [LARGE SCALE GENOMIC DNA]</scope>
    <source>
        <strain evidence="2 3">JCM 3324</strain>
    </source>
</reference>
<evidence type="ECO:0008006" key="4">
    <source>
        <dbReference type="Google" id="ProtNLM"/>
    </source>
</evidence>
<comment type="caution">
    <text evidence="2">The sequence shown here is derived from an EMBL/GenBank/DDBJ whole genome shotgun (WGS) entry which is preliminary data.</text>
</comment>
<keyword evidence="3" id="KW-1185">Reference proteome</keyword>
<dbReference type="Gene3D" id="3.40.50.720">
    <property type="entry name" value="NAD(P)-binding Rossmann-like Domain"/>
    <property type="match status" value="1"/>
</dbReference>
<dbReference type="RefSeq" id="WP_379484923.1">
    <property type="nucleotide sequence ID" value="NZ_JBHMCF010000046.1"/>
</dbReference>
<feature type="compositionally biased region" description="Polar residues" evidence="1">
    <location>
        <begin position="66"/>
        <end position="79"/>
    </location>
</feature>
<evidence type="ECO:0000256" key="1">
    <source>
        <dbReference type="SAM" id="MobiDB-lite"/>
    </source>
</evidence>
<gene>
    <name evidence="2" type="ORF">ACFFR3_41605</name>
</gene>
<organism evidence="2 3">
    <name type="scientific">Nonomuraea salmonea</name>
    <dbReference type="NCBI Taxonomy" id="46181"/>
    <lineage>
        <taxon>Bacteria</taxon>
        <taxon>Bacillati</taxon>
        <taxon>Actinomycetota</taxon>
        <taxon>Actinomycetes</taxon>
        <taxon>Streptosporangiales</taxon>
        <taxon>Streptosporangiaceae</taxon>
        <taxon>Nonomuraea</taxon>
    </lineage>
</organism>
<dbReference type="InterPro" id="IPR036291">
    <property type="entry name" value="NAD(P)-bd_dom_sf"/>
</dbReference>
<feature type="region of interest" description="Disordered" evidence="1">
    <location>
        <begin position="47"/>
        <end position="92"/>
    </location>
</feature>
<name>A0ABV5P0E2_9ACTN</name>
<dbReference type="EMBL" id="JBHMCF010000046">
    <property type="protein sequence ID" value="MFB9476030.1"/>
    <property type="molecule type" value="Genomic_DNA"/>
</dbReference>
<protein>
    <recommendedName>
        <fullName evidence="4">Alcohol dehydrogenase-like C-terminal domain-containing protein</fullName>
    </recommendedName>
</protein>
<accession>A0ABV5P0E2</accession>
<dbReference type="Proteomes" id="UP001589568">
    <property type="component" value="Unassembled WGS sequence"/>
</dbReference>
<sequence>MELAALGGAHVIASVGSPARAEGPAGLGADEVVVGLDGVDRPVDLILDTVGGPGSPPGSSWRPAGTSRTSAGHRTNPLFSSRTRSPTPPEPS</sequence>
<evidence type="ECO:0000313" key="2">
    <source>
        <dbReference type="EMBL" id="MFB9476030.1"/>
    </source>
</evidence>
<dbReference type="SUPFAM" id="SSF51735">
    <property type="entry name" value="NAD(P)-binding Rossmann-fold domains"/>
    <property type="match status" value="1"/>
</dbReference>